<name>A0ABW4TMH0_9ACTN</name>
<organism evidence="1 2">
    <name type="scientific">Nocardioides aestuarii</name>
    <dbReference type="NCBI Taxonomy" id="252231"/>
    <lineage>
        <taxon>Bacteria</taxon>
        <taxon>Bacillati</taxon>
        <taxon>Actinomycetota</taxon>
        <taxon>Actinomycetes</taxon>
        <taxon>Propionibacteriales</taxon>
        <taxon>Nocardioidaceae</taxon>
        <taxon>Nocardioides</taxon>
    </lineage>
</organism>
<evidence type="ECO:0000313" key="1">
    <source>
        <dbReference type="EMBL" id="MFD1947668.1"/>
    </source>
</evidence>
<comment type="caution">
    <text evidence="1">The sequence shown here is derived from an EMBL/GenBank/DDBJ whole genome shotgun (WGS) entry which is preliminary data.</text>
</comment>
<evidence type="ECO:0000313" key="2">
    <source>
        <dbReference type="Proteomes" id="UP001597351"/>
    </source>
</evidence>
<proteinExistence type="predicted"/>
<dbReference type="EMBL" id="JBHUGD010000003">
    <property type="protein sequence ID" value="MFD1947668.1"/>
    <property type="molecule type" value="Genomic_DNA"/>
</dbReference>
<dbReference type="Proteomes" id="UP001597351">
    <property type="component" value="Unassembled WGS sequence"/>
</dbReference>
<sequence>MTGAPVLGVDGCPGGWIGALLVGDGVTLRVAPGIEELLAALPGAPAVVGIDIPIGLPDSGPREADRLARRELPVGRKSSVFPTPARAAVLADTWPEANEANRAATGKGLSHQGFNLCRKIAEVDAWVLAGPGVVVAEVHPEVSFAVMGADTRPSKQRPEGRDVRRRALRDVGLDLPAELRGPGWAVDDALDACAAAWTARRIARGEALSFPDPPEVFSDGIAAAIRA</sequence>
<dbReference type="RefSeq" id="WP_343918964.1">
    <property type="nucleotide sequence ID" value="NZ_BAAAJT010000002.1"/>
</dbReference>
<accession>A0ABW4TMH0</accession>
<gene>
    <name evidence="1" type="ORF">ACFSDE_12780</name>
</gene>
<dbReference type="InterPro" id="IPR007362">
    <property type="entry name" value="DUF429"/>
</dbReference>
<dbReference type="Pfam" id="PF04250">
    <property type="entry name" value="DUF429"/>
    <property type="match status" value="1"/>
</dbReference>
<protein>
    <submittedName>
        <fullName evidence="1">DUF429 domain-containing protein</fullName>
    </submittedName>
</protein>
<keyword evidence="2" id="KW-1185">Reference proteome</keyword>
<reference evidence="2" key="1">
    <citation type="journal article" date="2019" name="Int. J. Syst. Evol. Microbiol.">
        <title>The Global Catalogue of Microorganisms (GCM) 10K type strain sequencing project: providing services to taxonomists for standard genome sequencing and annotation.</title>
        <authorList>
            <consortium name="The Broad Institute Genomics Platform"/>
            <consortium name="The Broad Institute Genome Sequencing Center for Infectious Disease"/>
            <person name="Wu L."/>
            <person name="Ma J."/>
        </authorList>
    </citation>
    <scope>NUCLEOTIDE SEQUENCE [LARGE SCALE GENOMIC DNA]</scope>
    <source>
        <strain evidence="2">CGMCC 1.12477</strain>
    </source>
</reference>